<proteinExistence type="predicted"/>
<dbReference type="Proteomes" id="UP000800040">
    <property type="component" value="Unassembled WGS sequence"/>
</dbReference>
<feature type="transmembrane region" description="Helical" evidence="1">
    <location>
        <begin position="29"/>
        <end position="49"/>
    </location>
</feature>
<dbReference type="AlphaFoldDB" id="A0A6A5K5Q7"/>
<keyword evidence="1" id="KW-0812">Transmembrane</keyword>
<gene>
    <name evidence="2" type="ORF">BDW02DRAFT_135911</name>
</gene>
<evidence type="ECO:0000313" key="3">
    <source>
        <dbReference type="Proteomes" id="UP000800040"/>
    </source>
</evidence>
<evidence type="ECO:0000256" key="1">
    <source>
        <dbReference type="SAM" id="Phobius"/>
    </source>
</evidence>
<protein>
    <submittedName>
        <fullName evidence="2">Uncharacterized protein</fullName>
    </submittedName>
</protein>
<sequence>MSILFVANRTGSRSGSGFCVGVLLLVDEWMGMGMGMSGLGVWLLVWLVVMRICVWDRIGLDWITYGFVDDGLVGPGINYIDRIAVDGEIFYIFCCGWPASTKEGRKGCTNVQVVCGEWGLGDSSDILLCDNN</sequence>
<accession>A0A6A5K5Q7</accession>
<organism evidence="2 3">
    <name type="scientific">Decorospora gaudefroyi</name>
    <dbReference type="NCBI Taxonomy" id="184978"/>
    <lineage>
        <taxon>Eukaryota</taxon>
        <taxon>Fungi</taxon>
        <taxon>Dikarya</taxon>
        <taxon>Ascomycota</taxon>
        <taxon>Pezizomycotina</taxon>
        <taxon>Dothideomycetes</taxon>
        <taxon>Pleosporomycetidae</taxon>
        <taxon>Pleosporales</taxon>
        <taxon>Pleosporineae</taxon>
        <taxon>Pleosporaceae</taxon>
        <taxon>Decorospora</taxon>
    </lineage>
</organism>
<evidence type="ECO:0000313" key="2">
    <source>
        <dbReference type="EMBL" id="KAF1829742.1"/>
    </source>
</evidence>
<reference evidence="2" key="1">
    <citation type="submission" date="2020-01" db="EMBL/GenBank/DDBJ databases">
        <authorList>
            <consortium name="DOE Joint Genome Institute"/>
            <person name="Haridas S."/>
            <person name="Albert R."/>
            <person name="Binder M."/>
            <person name="Bloem J."/>
            <person name="Labutti K."/>
            <person name="Salamov A."/>
            <person name="Andreopoulos B."/>
            <person name="Baker S.E."/>
            <person name="Barry K."/>
            <person name="Bills G."/>
            <person name="Bluhm B.H."/>
            <person name="Cannon C."/>
            <person name="Castanera R."/>
            <person name="Culley D.E."/>
            <person name="Daum C."/>
            <person name="Ezra D."/>
            <person name="Gonzalez J.B."/>
            <person name="Henrissat B."/>
            <person name="Kuo A."/>
            <person name="Liang C."/>
            <person name="Lipzen A."/>
            <person name="Lutzoni F."/>
            <person name="Magnuson J."/>
            <person name="Mondo S."/>
            <person name="Nolan M."/>
            <person name="Ohm R."/>
            <person name="Pangilinan J."/>
            <person name="Park H.-J."/>
            <person name="Ramirez L."/>
            <person name="Alfaro M."/>
            <person name="Sun H."/>
            <person name="Tritt A."/>
            <person name="Yoshinaga Y."/>
            <person name="Zwiers L.-H."/>
            <person name="Turgeon B.G."/>
            <person name="Goodwin S.B."/>
            <person name="Spatafora J.W."/>
            <person name="Crous P.W."/>
            <person name="Grigoriev I.V."/>
        </authorList>
    </citation>
    <scope>NUCLEOTIDE SEQUENCE</scope>
    <source>
        <strain evidence="2">P77</strain>
    </source>
</reference>
<keyword evidence="1" id="KW-0472">Membrane</keyword>
<name>A0A6A5K5Q7_9PLEO</name>
<dbReference type="EMBL" id="ML975427">
    <property type="protein sequence ID" value="KAF1829742.1"/>
    <property type="molecule type" value="Genomic_DNA"/>
</dbReference>
<keyword evidence="3" id="KW-1185">Reference proteome</keyword>
<keyword evidence="1" id="KW-1133">Transmembrane helix</keyword>